<dbReference type="GO" id="GO:0004930">
    <property type="term" value="F:G protein-coupled receptor activity"/>
    <property type="evidence" value="ECO:0007669"/>
    <property type="project" value="InterPro"/>
</dbReference>
<protein>
    <submittedName>
        <fullName evidence="8">Adhesion G protein-coupled receptor E4</fullName>
    </submittedName>
</protein>
<keyword evidence="4 6" id="KW-0472">Membrane</keyword>
<proteinExistence type="predicted"/>
<dbReference type="PROSITE" id="PS50221">
    <property type="entry name" value="GAIN_B"/>
    <property type="match status" value="1"/>
</dbReference>
<evidence type="ECO:0000256" key="2">
    <source>
        <dbReference type="ARBA" id="ARBA00022692"/>
    </source>
</evidence>
<dbReference type="InterPro" id="IPR000832">
    <property type="entry name" value="GPCR_2_secretin-like"/>
</dbReference>
<dbReference type="AlphaFoldDB" id="A0A9Q1C149"/>
<dbReference type="Proteomes" id="UP001152320">
    <property type="component" value="Chromosome 9"/>
</dbReference>
<dbReference type="Pfam" id="PF00002">
    <property type="entry name" value="7tm_2"/>
    <property type="match status" value="1"/>
</dbReference>
<dbReference type="GO" id="GO:0016020">
    <property type="term" value="C:membrane"/>
    <property type="evidence" value="ECO:0007669"/>
    <property type="project" value="UniProtKB-SubCell"/>
</dbReference>
<dbReference type="OrthoDB" id="10037534at2759"/>
<dbReference type="InterPro" id="IPR046338">
    <property type="entry name" value="GAIN_dom_sf"/>
</dbReference>
<name>A0A9Q1C149_HOLLE</name>
<evidence type="ECO:0000313" key="8">
    <source>
        <dbReference type="EMBL" id="KAJ8036275.1"/>
    </source>
</evidence>
<organism evidence="8 9">
    <name type="scientific">Holothuria leucospilota</name>
    <name type="common">Black long sea cucumber</name>
    <name type="synonym">Mertensiothuria leucospilota</name>
    <dbReference type="NCBI Taxonomy" id="206669"/>
    <lineage>
        <taxon>Eukaryota</taxon>
        <taxon>Metazoa</taxon>
        <taxon>Echinodermata</taxon>
        <taxon>Eleutherozoa</taxon>
        <taxon>Echinozoa</taxon>
        <taxon>Holothuroidea</taxon>
        <taxon>Aspidochirotacea</taxon>
        <taxon>Aspidochirotida</taxon>
        <taxon>Holothuriidae</taxon>
        <taxon>Holothuria</taxon>
    </lineage>
</organism>
<evidence type="ECO:0000313" key="9">
    <source>
        <dbReference type="Proteomes" id="UP001152320"/>
    </source>
</evidence>
<feature type="transmembrane region" description="Helical" evidence="6">
    <location>
        <begin position="97"/>
        <end position="128"/>
    </location>
</feature>
<dbReference type="PANTHER" id="PTHR45692:SF1">
    <property type="entry name" value="G-PROTEIN COUPLED RECEPTORS FAMILY 2 PROFILE 2 DOMAIN-CONTAINING PROTEIN"/>
    <property type="match status" value="1"/>
</dbReference>
<dbReference type="InterPro" id="IPR000203">
    <property type="entry name" value="GPS"/>
</dbReference>
<evidence type="ECO:0000256" key="4">
    <source>
        <dbReference type="ARBA" id="ARBA00023136"/>
    </source>
</evidence>
<sequence length="270" mass="30913">MESSVCTFWNFRADRERGNWSTEGCKFVSITSDGLISCECTHLTNFAVLMNIFYHDSLTESQLRILEVTTYFGCGASILGLFITIAAFLLHKCFLNYPWVTLCGVAVPLSILIVFNIVIYAMIIYKLNKRLPGRHRSDNSKSPERLKQFQNAVSIFLLLGVTWGLGYVCFIPTGQVFSFVFQLLFVIFNSMQGYLIFMLYGMRNPLFRRKWRKLCLFCPNTAIQTSLVETISSSKEHYSVSKNENISNSFLPSTFPISSPERRRIDSVEN</sequence>
<dbReference type="Gene3D" id="2.60.220.50">
    <property type="match status" value="1"/>
</dbReference>
<accession>A0A9Q1C149</accession>
<evidence type="ECO:0000256" key="5">
    <source>
        <dbReference type="ARBA" id="ARBA00023157"/>
    </source>
</evidence>
<keyword evidence="8" id="KW-0675">Receptor</keyword>
<keyword evidence="9" id="KW-1185">Reference proteome</keyword>
<dbReference type="SMART" id="SM00303">
    <property type="entry name" value="GPS"/>
    <property type="match status" value="1"/>
</dbReference>
<evidence type="ECO:0000259" key="7">
    <source>
        <dbReference type="PROSITE" id="PS50221"/>
    </source>
</evidence>
<dbReference type="PANTHER" id="PTHR45692">
    <property type="entry name" value="G_PROTEIN_RECEP_F2_4 DOMAIN-CONTAINING PROTEIN"/>
    <property type="match status" value="1"/>
</dbReference>
<feature type="transmembrane region" description="Helical" evidence="6">
    <location>
        <begin position="179"/>
        <end position="202"/>
    </location>
</feature>
<evidence type="ECO:0000256" key="3">
    <source>
        <dbReference type="ARBA" id="ARBA00022989"/>
    </source>
</evidence>
<gene>
    <name evidence="8" type="ORF">HOLleu_20201</name>
</gene>
<dbReference type="Gene3D" id="1.20.1070.10">
    <property type="entry name" value="Rhodopsin 7-helix transmembrane proteins"/>
    <property type="match status" value="1"/>
</dbReference>
<dbReference type="Pfam" id="PF01825">
    <property type="entry name" value="GPS"/>
    <property type="match status" value="1"/>
</dbReference>
<dbReference type="SUPFAM" id="SSF81321">
    <property type="entry name" value="Family A G protein-coupled receptor-like"/>
    <property type="match status" value="1"/>
</dbReference>
<dbReference type="InterPro" id="IPR057244">
    <property type="entry name" value="GAIN_B"/>
</dbReference>
<comment type="caution">
    <text evidence="8">The sequence shown here is derived from an EMBL/GenBank/DDBJ whole genome shotgun (WGS) entry which is preliminary data.</text>
</comment>
<keyword evidence="2 6" id="KW-0812">Transmembrane</keyword>
<evidence type="ECO:0000256" key="6">
    <source>
        <dbReference type="SAM" id="Phobius"/>
    </source>
</evidence>
<keyword evidence="5" id="KW-1015">Disulfide bond</keyword>
<feature type="domain" description="GAIN-B" evidence="7">
    <location>
        <begin position="1"/>
        <end position="56"/>
    </location>
</feature>
<keyword evidence="3 6" id="KW-1133">Transmembrane helix</keyword>
<evidence type="ECO:0000256" key="1">
    <source>
        <dbReference type="ARBA" id="ARBA00004141"/>
    </source>
</evidence>
<feature type="transmembrane region" description="Helical" evidence="6">
    <location>
        <begin position="149"/>
        <end position="173"/>
    </location>
</feature>
<feature type="transmembrane region" description="Helical" evidence="6">
    <location>
        <begin position="71"/>
        <end position="91"/>
    </location>
</feature>
<reference evidence="8" key="1">
    <citation type="submission" date="2021-10" db="EMBL/GenBank/DDBJ databases">
        <title>Tropical sea cucumber genome reveals ecological adaptation and Cuvierian tubules defense mechanism.</title>
        <authorList>
            <person name="Chen T."/>
        </authorList>
    </citation>
    <scope>NUCLEOTIDE SEQUENCE</scope>
    <source>
        <strain evidence="8">Nanhai2018</strain>
        <tissue evidence="8">Muscle</tissue>
    </source>
</reference>
<dbReference type="EMBL" id="JAIZAY010000009">
    <property type="protein sequence ID" value="KAJ8036275.1"/>
    <property type="molecule type" value="Genomic_DNA"/>
</dbReference>
<comment type="subcellular location">
    <subcellularLocation>
        <location evidence="1">Membrane</location>
        <topology evidence="1">Multi-pass membrane protein</topology>
    </subcellularLocation>
</comment>